<organism evidence="2 3">
    <name type="scientific">Ensete ventricosum</name>
    <name type="common">Abyssinian banana</name>
    <name type="synonym">Musa ensete</name>
    <dbReference type="NCBI Taxonomy" id="4639"/>
    <lineage>
        <taxon>Eukaryota</taxon>
        <taxon>Viridiplantae</taxon>
        <taxon>Streptophyta</taxon>
        <taxon>Embryophyta</taxon>
        <taxon>Tracheophyta</taxon>
        <taxon>Spermatophyta</taxon>
        <taxon>Magnoliopsida</taxon>
        <taxon>Liliopsida</taxon>
        <taxon>Zingiberales</taxon>
        <taxon>Musaceae</taxon>
        <taxon>Ensete</taxon>
    </lineage>
</organism>
<proteinExistence type="predicted"/>
<dbReference type="Proteomes" id="UP000287651">
    <property type="component" value="Unassembled WGS sequence"/>
</dbReference>
<feature type="region of interest" description="Disordered" evidence="1">
    <location>
        <begin position="179"/>
        <end position="245"/>
    </location>
</feature>
<accession>A0A426X5K8</accession>
<sequence length="245" mass="27918">MDRKHQILHNGASKKPREAIKFEFRHDKVTLRVPQRLNKPLALLGGAGGKSTHVHFQSPRPTMVKPRENEPKIEKRRMSATGRLGKNELEVCRLKKEGPPRQGQEEMSSIGLGNISSPPRFPELLFVRTHVDDLTHSELDRAVSTPKISLHQVEYFLMEIKTKSVENCSCLPCMRCARPTDPKTDRGGDEIAEEGKRGENRRGEVDGEDRKREGKEMAGDLKRGDGTFRRGRWQPAAGTKKRRRW</sequence>
<dbReference type="AlphaFoldDB" id="A0A426X5K8"/>
<comment type="caution">
    <text evidence="2">The sequence shown here is derived from an EMBL/GenBank/DDBJ whole genome shotgun (WGS) entry which is preliminary data.</text>
</comment>
<gene>
    <name evidence="2" type="ORF">B296_00056908</name>
</gene>
<protein>
    <submittedName>
        <fullName evidence="2">Uncharacterized protein</fullName>
    </submittedName>
</protein>
<feature type="region of interest" description="Disordered" evidence="1">
    <location>
        <begin position="45"/>
        <end position="72"/>
    </location>
</feature>
<feature type="compositionally biased region" description="Basic and acidic residues" evidence="1">
    <location>
        <begin position="179"/>
        <end position="228"/>
    </location>
</feature>
<evidence type="ECO:0000313" key="3">
    <source>
        <dbReference type="Proteomes" id="UP000287651"/>
    </source>
</evidence>
<dbReference type="EMBL" id="AMZH03026116">
    <property type="protein sequence ID" value="RRT34759.1"/>
    <property type="molecule type" value="Genomic_DNA"/>
</dbReference>
<name>A0A426X5K8_ENSVE</name>
<evidence type="ECO:0000256" key="1">
    <source>
        <dbReference type="SAM" id="MobiDB-lite"/>
    </source>
</evidence>
<reference evidence="2 3" key="1">
    <citation type="journal article" date="2014" name="Agronomy (Basel)">
        <title>A Draft Genome Sequence for Ensete ventricosum, the Drought-Tolerant Tree Against Hunger.</title>
        <authorList>
            <person name="Harrison J."/>
            <person name="Moore K.A."/>
            <person name="Paszkiewicz K."/>
            <person name="Jones T."/>
            <person name="Grant M."/>
            <person name="Ambacheew D."/>
            <person name="Muzemil S."/>
            <person name="Studholme D.J."/>
        </authorList>
    </citation>
    <scope>NUCLEOTIDE SEQUENCE [LARGE SCALE GENOMIC DNA]</scope>
</reference>
<evidence type="ECO:0000313" key="2">
    <source>
        <dbReference type="EMBL" id="RRT34759.1"/>
    </source>
</evidence>